<dbReference type="EMBL" id="QUNG01000004">
    <property type="protein sequence ID" value="REG84421.1"/>
    <property type="molecule type" value="Genomic_DNA"/>
</dbReference>
<evidence type="ECO:0000256" key="1">
    <source>
        <dbReference type="ARBA" id="ARBA00023015"/>
    </source>
</evidence>
<dbReference type="InterPro" id="IPR036390">
    <property type="entry name" value="WH_DNA-bd_sf"/>
</dbReference>
<dbReference type="PANTHER" id="PTHR30136:SF19">
    <property type="entry name" value="DNA-BINDING TRANSCRIPTIONAL REPRESSOR YIAJ"/>
    <property type="match status" value="1"/>
</dbReference>
<feature type="domain" description="HTH iclR-type" evidence="4">
    <location>
        <begin position="5"/>
        <end position="67"/>
    </location>
</feature>
<comment type="caution">
    <text evidence="6">The sequence shown here is derived from an EMBL/GenBank/DDBJ whole genome shotgun (WGS) entry which is preliminary data.</text>
</comment>
<dbReference type="OrthoDB" id="9807558at2"/>
<dbReference type="GO" id="GO:0045892">
    <property type="term" value="P:negative regulation of DNA-templated transcription"/>
    <property type="evidence" value="ECO:0007669"/>
    <property type="project" value="TreeGrafter"/>
</dbReference>
<dbReference type="PANTHER" id="PTHR30136">
    <property type="entry name" value="HELIX-TURN-HELIX TRANSCRIPTIONAL REGULATOR, ICLR FAMILY"/>
    <property type="match status" value="1"/>
</dbReference>
<dbReference type="InterPro" id="IPR029016">
    <property type="entry name" value="GAF-like_dom_sf"/>
</dbReference>
<dbReference type="GO" id="GO:0003677">
    <property type="term" value="F:DNA binding"/>
    <property type="evidence" value="ECO:0007669"/>
    <property type="project" value="UniProtKB-KW"/>
</dbReference>
<keyword evidence="2" id="KW-0238">DNA-binding</keyword>
<organism evidence="6 7">
    <name type="scientific">Marinomonas pollencensis</name>
    <dbReference type="NCBI Taxonomy" id="491954"/>
    <lineage>
        <taxon>Bacteria</taxon>
        <taxon>Pseudomonadati</taxon>
        <taxon>Pseudomonadota</taxon>
        <taxon>Gammaproteobacteria</taxon>
        <taxon>Oceanospirillales</taxon>
        <taxon>Oceanospirillaceae</taxon>
        <taxon>Marinomonas</taxon>
    </lineage>
</organism>
<evidence type="ECO:0000259" key="4">
    <source>
        <dbReference type="PROSITE" id="PS51077"/>
    </source>
</evidence>
<keyword evidence="1" id="KW-0805">Transcription regulation</keyword>
<protein>
    <submittedName>
        <fullName evidence="6">IclR family transcriptional regulator</fullName>
    </submittedName>
</protein>
<sequence length="252" mass="28144">MSEQIKSLIKALSVLEFLGKFPNGTSLNHISQTLKMTKSSVHRVLSTYESEGYVVQLSSGGDYRLTMKLLHVGQSALNSDVTGYIKPHLTGLLEAVNETVNFISFDGDNIIFKDKLEPRDASFRTRTYVGLHSPAYCSAAGKCFLAFADDQVREAYWQRNANTMKRLTERTILDKEEFFASLDRIKERGYAIDDEENEAGISCVATPVFNKEKMPIYAISISSLTPKMNSMGFENLAQRLANTAKAIEETLS</sequence>
<dbReference type="Gene3D" id="1.10.10.10">
    <property type="entry name" value="Winged helix-like DNA-binding domain superfamily/Winged helix DNA-binding domain"/>
    <property type="match status" value="1"/>
</dbReference>
<evidence type="ECO:0000256" key="3">
    <source>
        <dbReference type="ARBA" id="ARBA00023163"/>
    </source>
</evidence>
<accession>A0A3E0DRC5</accession>
<dbReference type="PROSITE" id="PS51078">
    <property type="entry name" value="ICLR_ED"/>
    <property type="match status" value="1"/>
</dbReference>
<dbReference type="AlphaFoldDB" id="A0A3E0DRC5"/>
<feature type="domain" description="IclR-ED" evidence="5">
    <location>
        <begin position="68"/>
        <end position="252"/>
    </location>
</feature>
<dbReference type="Proteomes" id="UP000256542">
    <property type="component" value="Unassembled WGS sequence"/>
</dbReference>
<dbReference type="InterPro" id="IPR036388">
    <property type="entry name" value="WH-like_DNA-bd_sf"/>
</dbReference>
<dbReference type="InterPro" id="IPR014757">
    <property type="entry name" value="Tscrpt_reg_IclR_C"/>
</dbReference>
<name>A0A3E0DRC5_9GAMM</name>
<dbReference type="Gene3D" id="3.30.450.40">
    <property type="match status" value="1"/>
</dbReference>
<gene>
    <name evidence="6" type="ORF">DFP81_104305</name>
</gene>
<evidence type="ECO:0000313" key="6">
    <source>
        <dbReference type="EMBL" id="REG84421.1"/>
    </source>
</evidence>
<dbReference type="InterPro" id="IPR050707">
    <property type="entry name" value="HTH_MetabolicPath_Reg"/>
</dbReference>
<keyword evidence="7" id="KW-1185">Reference proteome</keyword>
<dbReference type="SUPFAM" id="SSF55781">
    <property type="entry name" value="GAF domain-like"/>
    <property type="match status" value="1"/>
</dbReference>
<dbReference type="PROSITE" id="PS51077">
    <property type="entry name" value="HTH_ICLR"/>
    <property type="match status" value="1"/>
</dbReference>
<proteinExistence type="predicted"/>
<dbReference type="Pfam" id="PF01614">
    <property type="entry name" value="IclR_C"/>
    <property type="match status" value="1"/>
</dbReference>
<dbReference type="GO" id="GO:0003700">
    <property type="term" value="F:DNA-binding transcription factor activity"/>
    <property type="evidence" value="ECO:0007669"/>
    <property type="project" value="TreeGrafter"/>
</dbReference>
<dbReference type="Pfam" id="PF09339">
    <property type="entry name" value="HTH_IclR"/>
    <property type="match status" value="1"/>
</dbReference>
<evidence type="ECO:0000313" key="7">
    <source>
        <dbReference type="Proteomes" id="UP000256542"/>
    </source>
</evidence>
<dbReference type="RefSeq" id="WP_115897313.1">
    <property type="nucleotide sequence ID" value="NZ_QUNG01000004.1"/>
</dbReference>
<keyword evidence="3" id="KW-0804">Transcription</keyword>
<evidence type="ECO:0000256" key="2">
    <source>
        <dbReference type="ARBA" id="ARBA00023125"/>
    </source>
</evidence>
<dbReference type="SUPFAM" id="SSF46785">
    <property type="entry name" value="Winged helix' DNA-binding domain"/>
    <property type="match status" value="1"/>
</dbReference>
<reference evidence="6 7" key="1">
    <citation type="submission" date="2018-08" db="EMBL/GenBank/DDBJ databases">
        <title>Genomic Encyclopedia of Type Strains, Phase III (KMG-III): the genomes of soil and plant-associated and newly described type strains.</title>
        <authorList>
            <person name="Whitman W."/>
        </authorList>
    </citation>
    <scope>NUCLEOTIDE SEQUENCE [LARGE SCALE GENOMIC DNA]</scope>
    <source>
        <strain evidence="6 7">CECT 7375</strain>
    </source>
</reference>
<dbReference type="InterPro" id="IPR005471">
    <property type="entry name" value="Tscrpt_reg_IclR_N"/>
</dbReference>
<dbReference type="SMART" id="SM00346">
    <property type="entry name" value="HTH_ICLR"/>
    <property type="match status" value="1"/>
</dbReference>
<evidence type="ECO:0000259" key="5">
    <source>
        <dbReference type="PROSITE" id="PS51078"/>
    </source>
</evidence>